<evidence type="ECO:0000256" key="4">
    <source>
        <dbReference type="ARBA" id="ARBA00012925"/>
    </source>
</evidence>
<comment type="caution">
    <text evidence="13">The sequence shown here is derived from an EMBL/GenBank/DDBJ whole genome shotgun (WGS) entry which is preliminary data.</text>
</comment>
<dbReference type="InterPro" id="IPR001148">
    <property type="entry name" value="CA_dom"/>
</dbReference>
<feature type="domain" description="Alpha-carbonic anhydrase" evidence="12">
    <location>
        <begin position="48"/>
        <end position="270"/>
    </location>
</feature>
<dbReference type="RefSeq" id="WP_101250464.1">
    <property type="nucleotide sequence ID" value="NZ_PIUM01000009.1"/>
</dbReference>
<name>A0A2N3PWA4_9PROT</name>
<dbReference type="PROSITE" id="PS00162">
    <property type="entry name" value="ALPHA_CA_1"/>
    <property type="match status" value="1"/>
</dbReference>
<feature type="chain" id="PRO_5025075469" description="Carbonic anhydrase" evidence="10">
    <location>
        <begin position="31"/>
        <end position="271"/>
    </location>
</feature>
<dbReference type="Proteomes" id="UP000233293">
    <property type="component" value="Unassembled WGS sequence"/>
</dbReference>
<keyword evidence="10" id="KW-0732">Signal</keyword>
<dbReference type="Pfam" id="PF00194">
    <property type="entry name" value="Carb_anhydrase"/>
    <property type="match status" value="1"/>
</dbReference>
<dbReference type="GO" id="GO:0004089">
    <property type="term" value="F:carbonate dehydratase activity"/>
    <property type="evidence" value="ECO:0007669"/>
    <property type="project" value="UniProtKB-UniRule"/>
</dbReference>
<reference evidence="14" key="1">
    <citation type="submission" date="2017-12" db="EMBL/GenBank/DDBJ databases">
        <title>Draft genome sequence of Telmatospirillum siberiense 26-4b1T, an acidotolerant peatland alphaproteobacterium potentially involved in sulfur cycling.</title>
        <authorList>
            <person name="Hausmann B."/>
            <person name="Pjevac P."/>
            <person name="Schreck K."/>
            <person name="Herbold C.W."/>
            <person name="Daims H."/>
            <person name="Wagner M."/>
            <person name="Pester M."/>
            <person name="Loy A."/>
        </authorList>
    </citation>
    <scope>NUCLEOTIDE SEQUENCE [LARGE SCALE GENOMIC DNA]</scope>
    <source>
        <strain evidence="14">26-4b1</strain>
    </source>
</reference>
<keyword evidence="7 10" id="KW-0862">Zinc</keyword>
<protein>
    <recommendedName>
        <fullName evidence="5 10">Carbonic anhydrase</fullName>
        <ecNumber evidence="4 10">4.2.1.1</ecNumber>
    </recommendedName>
</protein>
<evidence type="ECO:0000259" key="12">
    <source>
        <dbReference type="PROSITE" id="PS51144"/>
    </source>
</evidence>
<gene>
    <name evidence="13" type="ORF">CWS72_10020</name>
</gene>
<dbReference type="EC" id="4.2.1.1" evidence="4 10"/>
<evidence type="ECO:0000256" key="11">
    <source>
        <dbReference type="SAM" id="MobiDB-lite"/>
    </source>
</evidence>
<dbReference type="InterPro" id="IPR036398">
    <property type="entry name" value="CA_dom_sf"/>
</dbReference>
<evidence type="ECO:0000256" key="9">
    <source>
        <dbReference type="ARBA" id="ARBA00048348"/>
    </source>
</evidence>
<comment type="similarity">
    <text evidence="3 10">Belongs to the alpha-carbonic anhydrase family.</text>
</comment>
<dbReference type="PROSITE" id="PS51144">
    <property type="entry name" value="ALPHA_CA_2"/>
    <property type="match status" value="1"/>
</dbReference>
<keyword evidence="8 10" id="KW-0456">Lyase</keyword>
<dbReference type="InterPro" id="IPR041891">
    <property type="entry name" value="Alpha_CA_prokaryot-like"/>
</dbReference>
<keyword evidence="14" id="KW-1185">Reference proteome</keyword>
<dbReference type="AlphaFoldDB" id="A0A2N3PWA4"/>
<evidence type="ECO:0000313" key="13">
    <source>
        <dbReference type="EMBL" id="PKU24671.1"/>
    </source>
</evidence>
<proteinExistence type="inferred from homology"/>
<dbReference type="SMART" id="SM01057">
    <property type="entry name" value="Carb_anhydrase"/>
    <property type="match status" value="1"/>
</dbReference>
<dbReference type="CDD" id="cd03124">
    <property type="entry name" value="alpha_CA_prokaryotic_like"/>
    <property type="match status" value="1"/>
</dbReference>
<feature type="region of interest" description="Disordered" evidence="11">
    <location>
        <begin position="36"/>
        <end position="56"/>
    </location>
</feature>
<dbReference type="PANTHER" id="PTHR18952:SF265">
    <property type="entry name" value="CARBONIC ANHYDRASE"/>
    <property type="match status" value="1"/>
</dbReference>
<evidence type="ECO:0000256" key="8">
    <source>
        <dbReference type="ARBA" id="ARBA00023239"/>
    </source>
</evidence>
<evidence type="ECO:0000256" key="6">
    <source>
        <dbReference type="ARBA" id="ARBA00022723"/>
    </source>
</evidence>
<feature type="signal peptide" evidence="10">
    <location>
        <begin position="1"/>
        <end position="30"/>
    </location>
</feature>
<dbReference type="OrthoDB" id="5327615at2"/>
<comment type="function">
    <text evidence="2 10">Reversible hydration of carbon dioxide.</text>
</comment>
<evidence type="ECO:0000256" key="2">
    <source>
        <dbReference type="ARBA" id="ARBA00002904"/>
    </source>
</evidence>
<evidence type="ECO:0000256" key="1">
    <source>
        <dbReference type="ARBA" id="ARBA00001947"/>
    </source>
</evidence>
<comment type="catalytic activity">
    <reaction evidence="9 10">
        <text>hydrogencarbonate + H(+) = CO2 + H2O</text>
        <dbReference type="Rhea" id="RHEA:10748"/>
        <dbReference type="ChEBI" id="CHEBI:15377"/>
        <dbReference type="ChEBI" id="CHEBI:15378"/>
        <dbReference type="ChEBI" id="CHEBI:16526"/>
        <dbReference type="ChEBI" id="CHEBI:17544"/>
        <dbReference type="EC" id="4.2.1.1"/>
    </reaction>
</comment>
<dbReference type="Gene3D" id="3.10.200.10">
    <property type="entry name" value="Alpha carbonic anhydrase"/>
    <property type="match status" value="1"/>
</dbReference>
<sequence>MERRAFLRHFAHAAMICPVCCELAARAAFAAEEPHGGAHAGSAAAHPPHWEYEGAGAPDKWGQLSSDYAACGAGREQSPVNLDQPIASLLQAPAPRWSPMPLEVVNNGHTIQVNCAKGSSLELDGVSYELIQYHFHHPSEHLIAGTAFEMEAHFVHRSADGSLAVLGVMIARGEADGTLETIWRHLPDKAGETTKAEVQLQPATLLPKDGTSFRYAGSLTTPPCSEIVSWVVYRTPITASAEQIGAFAKLFPNNARPVQPLNRRKLLLDLL</sequence>
<keyword evidence="6 10" id="KW-0479">Metal-binding</keyword>
<evidence type="ECO:0000256" key="7">
    <source>
        <dbReference type="ARBA" id="ARBA00022833"/>
    </source>
</evidence>
<dbReference type="InterPro" id="IPR018338">
    <property type="entry name" value="Carbonic_anhydrase_a-class_CS"/>
</dbReference>
<evidence type="ECO:0000256" key="5">
    <source>
        <dbReference type="ARBA" id="ARBA00014628"/>
    </source>
</evidence>
<dbReference type="InterPro" id="IPR023561">
    <property type="entry name" value="Carbonic_anhydrase_a-class"/>
</dbReference>
<evidence type="ECO:0000313" key="14">
    <source>
        <dbReference type="Proteomes" id="UP000233293"/>
    </source>
</evidence>
<comment type="cofactor">
    <cofactor evidence="1 10">
        <name>Zn(2+)</name>
        <dbReference type="ChEBI" id="CHEBI:29105"/>
    </cofactor>
</comment>
<evidence type="ECO:0000256" key="10">
    <source>
        <dbReference type="RuleBase" id="RU367011"/>
    </source>
</evidence>
<organism evidence="13 14">
    <name type="scientific">Telmatospirillum siberiense</name>
    <dbReference type="NCBI Taxonomy" id="382514"/>
    <lineage>
        <taxon>Bacteria</taxon>
        <taxon>Pseudomonadati</taxon>
        <taxon>Pseudomonadota</taxon>
        <taxon>Alphaproteobacteria</taxon>
        <taxon>Rhodospirillales</taxon>
        <taxon>Rhodospirillaceae</taxon>
        <taxon>Telmatospirillum</taxon>
    </lineage>
</organism>
<dbReference type="GO" id="GO:0008270">
    <property type="term" value="F:zinc ion binding"/>
    <property type="evidence" value="ECO:0007669"/>
    <property type="project" value="UniProtKB-UniRule"/>
</dbReference>
<evidence type="ECO:0000256" key="3">
    <source>
        <dbReference type="ARBA" id="ARBA00010718"/>
    </source>
</evidence>
<dbReference type="EMBL" id="PIUM01000009">
    <property type="protein sequence ID" value="PKU24671.1"/>
    <property type="molecule type" value="Genomic_DNA"/>
</dbReference>
<accession>A0A2N3PWA4</accession>
<dbReference type="SUPFAM" id="SSF51069">
    <property type="entry name" value="Carbonic anhydrase"/>
    <property type="match status" value="1"/>
</dbReference>
<dbReference type="PANTHER" id="PTHR18952">
    <property type="entry name" value="CARBONIC ANHYDRASE"/>
    <property type="match status" value="1"/>
</dbReference>